<dbReference type="Pfam" id="PF07699">
    <property type="entry name" value="Ephrin_rec_like"/>
    <property type="match status" value="1"/>
</dbReference>
<feature type="compositionally biased region" description="Low complexity" evidence="7">
    <location>
        <begin position="457"/>
        <end position="477"/>
    </location>
</feature>
<evidence type="ECO:0000256" key="5">
    <source>
        <dbReference type="ARBA" id="ARBA00023157"/>
    </source>
</evidence>
<evidence type="ECO:0000256" key="1">
    <source>
        <dbReference type="ARBA" id="ARBA00005897"/>
    </source>
</evidence>
<sequence>MWKGLLLSLCGIAVCVIGAAAAPSNVKHSRSKRAVPAIVASAAADVGGKVVDALGDRIAEGVVENHQAKVVGALEDYFSGQFEQADQEFDNVLARSGNLLAGVQGVEEATLKMTHGRGTNTGDTFAPASQEMSLSFKHVEDEDDEQDSSEMGLAPVGYPGGIGPVMMNGCFGSNYQEGDPCYEAFVPIQNCANIIDGATFLGVGFDGRGEYSTDSRKKSLVQRSCNGLQGYKEFHVPDQMTVQGVYDTDVETMTFATMEDYRVYLEDKSAVTSAKAMFQQEMVKAQGHGAGGGAFGLLWSAGGGSSSSRGSDRQESGFEASSQASSDLSETSAQTFMSMLELNVMRYEIFLDFVKPEELNLGALRDFLSLPISYFSIGADRKYNSYILRWGTHYITSAMFGGQLKIIKTKKVTEDVSMESFAMASQTEFKKMMSTFSAKETMTKSSSWFHSHETKNEQQSSSGSASEEAASETSIGETAARNQMEFSSEQMRVQGGDQKIAGSITDLYTTTFGTDLIDWLDSIEEFPKAFEFTMRPIADLFDMNFDLLFPSGITDLGCFGRTTLSQDSHGRQFYTQDVQVGNGSVVEEVRYCDFASQDDMREGMISRRLALGRAVAVYLEEGPFVVKDFAIPAGEPGCETAELVLLEGSNEGAPSWQDMISGQEFTVIFDMPYNIPNFMDAKYSLNVEYVYNRWLAIRDGFTPHLYDGHRNGGSDDVTNFKISVGGLVMTYDEDTGLLTVTQDDYDASAQMIPDLPIWVNGLAVARVEYKSLLQQLQNHNSVGGGKMPCNIKWSNAHRIDPTNGGKCIHFTAASLGDMYVVFSGVPNNHETWVYVEISPRGVALYRAMRLAVTQLERGAAGLGSDILYQSYFVCVTEDLTARTTTIQYGKTPDNEERAEVWLDHQFDVILSLHYYSFGTGTEPAKFMGVSQLDTLLEEFIVCQEGTTFVNGRCEQVCHEQCDGCRISGSDDPRNCVACRNKKVAFPLMGSSVGDFECVADCPSTMTTASDSINCECIKRMEEISVEGLVTCVAECPLTHFDDNGICKQCSSFCQDVSSTGTRVCTGPSPEQCDTCIYIATDGSCALGCSPGQKAVPGSDGTFTCEACRPGYRCVNGDEVDEICPAGTYSNSAGTDCDPCAAGQYSDTAGTPCQPCPAGQFNTQGGSTSCQACPAGQFSASQGSTSCQSCPAGQYSGSAGSTSCTICPAGQFSSQAESTSCTVCPADTFSSTAGSTSCQPCATGTTSTAGSTSCTSTDECASNPCVHGTCTDLTNAYSCACNTGWSGDRCDVVNYNCQDPAQLSGDSGTFTSPGYPNNYNDGARCSWTITVSSGKRAAVRFTDFDLESESSCNYDSVTVYDGSTSSSTQLSKLCGTNGAAAVGSGRTIHIRFTSDSSVTRGGFVAEYAGVTNLALGRSATQSSTQGDGYAPRAVDGNTSGDWYSNSCTHTPEQSNPWWRVDLGSARTVFAVKVYNRVDCCSERLDPFYVHVGGNTAVSTNPSCGGQQSIWSSSKSVSCGGLLGRYVGVVLPGSSRTLTLCEVQVFGV</sequence>
<dbReference type="Gene3D" id="2.10.50.10">
    <property type="entry name" value="Tumor Necrosis Factor Receptor, subunit A, domain 2"/>
    <property type="match status" value="1"/>
</dbReference>
<dbReference type="KEGG" id="bfo:118414110"/>
<dbReference type="InterPro" id="IPR000421">
    <property type="entry name" value="FA58C"/>
</dbReference>
<dbReference type="FunFam" id="2.10.25.10:FF:000279">
    <property type="entry name" value="Neurogenic locus notch 1"/>
    <property type="match status" value="1"/>
</dbReference>
<dbReference type="PROSITE" id="PS50026">
    <property type="entry name" value="EGF_3"/>
    <property type="match status" value="1"/>
</dbReference>
<feature type="disulfide bond" evidence="6">
    <location>
        <begin position="1280"/>
        <end position="1289"/>
    </location>
</feature>
<dbReference type="InterPro" id="IPR008979">
    <property type="entry name" value="Galactose-bd-like_sf"/>
</dbReference>
<dbReference type="Pfam" id="PF01823">
    <property type="entry name" value="MACPF"/>
    <property type="match status" value="1"/>
</dbReference>
<accession>A0A9J7L247</accession>
<dbReference type="InterPro" id="IPR020864">
    <property type="entry name" value="MACPF"/>
</dbReference>
<evidence type="ECO:0000256" key="4">
    <source>
        <dbReference type="ARBA" id="ARBA00022837"/>
    </source>
</evidence>
<dbReference type="CDD" id="cd00054">
    <property type="entry name" value="EGF_CA"/>
    <property type="match status" value="1"/>
</dbReference>
<dbReference type="SMART" id="SM00179">
    <property type="entry name" value="EGF_CA"/>
    <property type="match status" value="1"/>
</dbReference>
<dbReference type="OrthoDB" id="5866178at2759"/>
<dbReference type="Proteomes" id="UP000001554">
    <property type="component" value="Chromosome 4"/>
</dbReference>
<keyword evidence="5 6" id="KW-1015">Disulfide bond</keyword>
<dbReference type="PROSITE" id="PS00022">
    <property type="entry name" value="EGF_1"/>
    <property type="match status" value="1"/>
</dbReference>
<dbReference type="CDD" id="cd00064">
    <property type="entry name" value="FU"/>
    <property type="match status" value="1"/>
</dbReference>
<dbReference type="SMART" id="SM01411">
    <property type="entry name" value="Ephrin_rec_like"/>
    <property type="match status" value="3"/>
</dbReference>
<dbReference type="SMART" id="SM00042">
    <property type="entry name" value="CUB"/>
    <property type="match status" value="1"/>
</dbReference>
<evidence type="ECO:0000259" key="9">
    <source>
        <dbReference type="PROSITE" id="PS01180"/>
    </source>
</evidence>
<feature type="domain" description="F5/8 type C" evidence="10">
    <location>
        <begin position="1395"/>
        <end position="1472"/>
    </location>
</feature>
<dbReference type="InterPro" id="IPR006585">
    <property type="entry name" value="FTP1"/>
</dbReference>
<dbReference type="Gene3D" id="2.60.120.260">
    <property type="entry name" value="Galactose-binding domain-like"/>
    <property type="match status" value="1"/>
</dbReference>
<evidence type="ECO:0000259" key="11">
    <source>
        <dbReference type="PROSITE" id="PS50026"/>
    </source>
</evidence>
<evidence type="ECO:0000313" key="14">
    <source>
        <dbReference type="RefSeq" id="XP_035673784.1"/>
    </source>
</evidence>
<feature type="domain" description="EGF-like" evidence="11">
    <location>
        <begin position="1255"/>
        <end position="1290"/>
    </location>
</feature>
<evidence type="ECO:0000256" key="6">
    <source>
        <dbReference type="PROSITE-ProRule" id="PRU00076"/>
    </source>
</evidence>
<dbReference type="InterPro" id="IPR006212">
    <property type="entry name" value="Furin_repeat"/>
</dbReference>
<keyword evidence="6" id="KW-0245">EGF-like domain</keyword>
<evidence type="ECO:0000256" key="2">
    <source>
        <dbReference type="ARBA" id="ARBA00022723"/>
    </source>
</evidence>
<dbReference type="InterPro" id="IPR000859">
    <property type="entry name" value="CUB_dom"/>
</dbReference>
<dbReference type="CDD" id="cd00041">
    <property type="entry name" value="CUB"/>
    <property type="match status" value="1"/>
</dbReference>
<dbReference type="RefSeq" id="XP_035673784.1">
    <property type="nucleotide sequence ID" value="XM_035817891.1"/>
</dbReference>
<feature type="region of interest" description="Disordered" evidence="7">
    <location>
        <begin position="447"/>
        <end position="477"/>
    </location>
</feature>
<evidence type="ECO:0000256" key="7">
    <source>
        <dbReference type="SAM" id="MobiDB-lite"/>
    </source>
</evidence>
<dbReference type="PROSITE" id="PS01186">
    <property type="entry name" value="EGF_2"/>
    <property type="match status" value="1"/>
</dbReference>
<dbReference type="PANTHER" id="PTHR46549">
    <property type="entry name" value="MACPF DOMAIN-CONTAINING PROTEIN"/>
    <property type="match status" value="1"/>
</dbReference>
<dbReference type="Gene3D" id="2.10.25.10">
    <property type="entry name" value="Laminin"/>
    <property type="match status" value="1"/>
</dbReference>
<evidence type="ECO:0000256" key="8">
    <source>
        <dbReference type="SAM" id="SignalP"/>
    </source>
</evidence>
<dbReference type="GO" id="GO:0005509">
    <property type="term" value="F:calcium ion binding"/>
    <property type="evidence" value="ECO:0007669"/>
    <property type="project" value="InterPro"/>
</dbReference>
<proteinExistence type="inferred from homology"/>
<evidence type="ECO:0000259" key="10">
    <source>
        <dbReference type="PROSITE" id="PS50022"/>
    </source>
</evidence>
<keyword evidence="4" id="KW-0106">Calcium</keyword>
<dbReference type="GeneID" id="118414110"/>
<dbReference type="InterPro" id="IPR000742">
    <property type="entry name" value="EGF"/>
</dbReference>
<keyword evidence="2" id="KW-0479">Metal-binding</keyword>
<dbReference type="SUPFAM" id="SSF49785">
    <property type="entry name" value="Galactose-binding domain-like"/>
    <property type="match status" value="1"/>
</dbReference>
<feature type="domain" description="CUB" evidence="9">
    <location>
        <begin position="1296"/>
        <end position="1409"/>
    </location>
</feature>
<dbReference type="PROSITE" id="PS51412">
    <property type="entry name" value="MACPF_2"/>
    <property type="match status" value="1"/>
</dbReference>
<feature type="domain" description="MACPF" evidence="12">
    <location>
        <begin position="177"/>
        <end position="571"/>
    </location>
</feature>
<dbReference type="Pfam" id="PF22633">
    <property type="entry name" value="F5_F8_type_C_2"/>
    <property type="match status" value="1"/>
</dbReference>
<dbReference type="PROSITE" id="PS00652">
    <property type="entry name" value="TNFR_NGFR_1"/>
    <property type="match status" value="1"/>
</dbReference>
<dbReference type="SUPFAM" id="SSF57184">
    <property type="entry name" value="Growth factor receptor domain"/>
    <property type="match status" value="2"/>
</dbReference>
<name>A0A9J7L247_BRAFL</name>
<dbReference type="PROSITE" id="PS01180">
    <property type="entry name" value="CUB"/>
    <property type="match status" value="1"/>
</dbReference>
<keyword evidence="13" id="KW-1185">Reference proteome</keyword>
<reference evidence="14" key="2">
    <citation type="submission" date="2025-08" db="UniProtKB">
        <authorList>
            <consortium name="RefSeq"/>
        </authorList>
    </citation>
    <scope>IDENTIFICATION</scope>
    <source>
        <strain evidence="14">S238N-H82</strain>
        <tissue evidence="14">Testes</tissue>
    </source>
</reference>
<comment type="caution">
    <text evidence="6">Lacks conserved residue(s) required for the propagation of feature annotation.</text>
</comment>
<keyword evidence="8" id="KW-0732">Signal</keyword>
<dbReference type="Gene3D" id="2.60.120.290">
    <property type="entry name" value="Spermadhesin, CUB domain"/>
    <property type="match status" value="1"/>
</dbReference>
<evidence type="ECO:0000259" key="12">
    <source>
        <dbReference type="PROSITE" id="PS51412"/>
    </source>
</evidence>
<feature type="region of interest" description="Disordered" evidence="7">
    <location>
        <begin position="305"/>
        <end position="326"/>
    </location>
</feature>
<feature type="chain" id="PRO_5039954940" evidence="8">
    <location>
        <begin position="22"/>
        <end position="1546"/>
    </location>
</feature>
<organism evidence="13 14">
    <name type="scientific">Branchiostoma floridae</name>
    <name type="common">Florida lancelet</name>
    <name type="synonym">Amphioxus</name>
    <dbReference type="NCBI Taxonomy" id="7739"/>
    <lineage>
        <taxon>Eukaryota</taxon>
        <taxon>Metazoa</taxon>
        <taxon>Chordata</taxon>
        <taxon>Cephalochordata</taxon>
        <taxon>Leptocardii</taxon>
        <taxon>Amphioxiformes</taxon>
        <taxon>Branchiostomatidae</taxon>
        <taxon>Branchiostoma</taxon>
    </lineage>
</organism>
<dbReference type="PANTHER" id="PTHR46549:SF1">
    <property type="entry name" value="MACPF DOMAIN-CONTAINING PROTEIN"/>
    <property type="match status" value="1"/>
</dbReference>
<dbReference type="InterPro" id="IPR000152">
    <property type="entry name" value="EGF-type_Asp/Asn_hydroxyl_site"/>
</dbReference>
<protein>
    <submittedName>
        <fullName evidence="14">Uncharacterized protein LOC118414110</fullName>
    </submittedName>
</protein>
<reference evidence="13" key="1">
    <citation type="journal article" date="2020" name="Nat. Ecol. Evol.">
        <title>Deeply conserved synteny resolves early events in vertebrate evolution.</title>
        <authorList>
            <person name="Simakov O."/>
            <person name="Marletaz F."/>
            <person name="Yue J.X."/>
            <person name="O'Connell B."/>
            <person name="Jenkins J."/>
            <person name="Brandt A."/>
            <person name="Calef R."/>
            <person name="Tung C.H."/>
            <person name="Huang T.K."/>
            <person name="Schmutz J."/>
            <person name="Satoh N."/>
            <person name="Yu J.K."/>
            <person name="Putnam N.H."/>
            <person name="Green R.E."/>
            <person name="Rokhsar D.S."/>
        </authorList>
    </citation>
    <scope>NUCLEOTIDE SEQUENCE [LARGE SCALE GENOMIC DNA]</scope>
    <source>
        <strain evidence="13">S238N-H82</strain>
    </source>
</reference>
<dbReference type="InterPro" id="IPR001368">
    <property type="entry name" value="TNFR/NGFR_Cys_rich_reg"/>
</dbReference>
<dbReference type="Gene3D" id="2.10.220.10">
    <property type="entry name" value="Hormone Receptor, Insulin-like Growth Factor Receptor 1, Chain A, domain 2"/>
    <property type="match status" value="1"/>
</dbReference>
<dbReference type="InterPro" id="IPR001881">
    <property type="entry name" value="EGF-like_Ca-bd_dom"/>
</dbReference>
<feature type="signal peptide" evidence="8">
    <location>
        <begin position="1"/>
        <end position="21"/>
    </location>
</feature>
<dbReference type="FunFam" id="2.60.120.290:FF:000013">
    <property type="entry name" value="Membrane frizzled-related protein"/>
    <property type="match status" value="1"/>
</dbReference>
<dbReference type="InterPro" id="IPR011641">
    <property type="entry name" value="Tyr-kin_ephrin_A/B_rcpt-like"/>
</dbReference>
<dbReference type="PROSITE" id="PS50022">
    <property type="entry name" value="FA58C_3"/>
    <property type="match status" value="1"/>
</dbReference>
<evidence type="ECO:0000256" key="3">
    <source>
        <dbReference type="ARBA" id="ARBA00022737"/>
    </source>
</evidence>
<dbReference type="PROSITE" id="PS00010">
    <property type="entry name" value="ASX_HYDROXYL"/>
    <property type="match status" value="1"/>
</dbReference>
<feature type="disulfide bond" evidence="6">
    <location>
        <begin position="1259"/>
        <end position="1269"/>
    </location>
</feature>
<dbReference type="SUPFAM" id="SSF57196">
    <property type="entry name" value="EGF/Laminin"/>
    <property type="match status" value="1"/>
</dbReference>
<dbReference type="SMART" id="SM00261">
    <property type="entry name" value="FU"/>
    <property type="match status" value="2"/>
</dbReference>
<keyword evidence="3" id="KW-0677">Repeat</keyword>
<gene>
    <name evidence="14" type="primary">LOC118414110</name>
</gene>
<comment type="similarity">
    <text evidence="1">Belongs to the CRELD family.</text>
</comment>
<dbReference type="Pfam" id="PF00431">
    <property type="entry name" value="CUB"/>
    <property type="match status" value="1"/>
</dbReference>
<dbReference type="InterPro" id="IPR035914">
    <property type="entry name" value="Sperma_CUB_dom_sf"/>
</dbReference>
<dbReference type="SMART" id="SM00181">
    <property type="entry name" value="EGF"/>
    <property type="match status" value="3"/>
</dbReference>
<dbReference type="InterPro" id="IPR009030">
    <property type="entry name" value="Growth_fac_rcpt_cys_sf"/>
</dbReference>
<evidence type="ECO:0000313" key="13">
    <source>
        <dbReference type="Proteomes" id="UP000001554"/>
    </source>
</evidence>
<dbReference type="SMART" id="SM00607">
    <property type="entry name" value="FTP"/>
    <property type="match status" value="1"/>
</dbReference>
<dbReference type="SUPFAM" id="SSF49854">
    <property type="entry name" value="Spermadhesin, CUB domain"/>
    <property type="match status" value="1"/>
</dbReference>